<gene>
    <name evidence="2" type="ORF">LIER_42282</name>
</gene>
<name>A0AAV3RN18_LITER</name>
<evidence type="ECO:0000313" key="3">
    <source>
        <dbReference type="Proteomes" id="UP001454036"/>
    </source>
</evidence>
<evidence type="ECO:0000256" key="1">
    <source>
        <dbReference type="SAM" id="MobiDB-lite"/>
    </source>
</evidence>
<organism evidence="2 3">
    <name type="scientific">Lithospermum erythrorhizon</name>
    <name type="common">Purple gromwell</name>
    <name type="synonym">Lithospermum officinale var. erythrorhizon</name>
    <dbReference type="NCBI Taxonomy" id="34254"/>
    <lineage>
        <taxon>Eukaryota</taxon>
        <taxon>Viridiplantae</taxon>
        <taxon>Streptophyta</taxon>
        <taxon>Embryophyta</taxon>
        <taxon>Tracheophyta</taxon>
        <taxon>Spermatophyta</taxon>
        <taxon>Magnoliopsida</taxon>
        <taxon>eudicotyledons</taxon>
        <taxon>Gunneridae</taxon>
        <taxon>Pentapetalae</taxon>
        <taxon>asterids</taxon>
        <taxon>lamiids</taxon>
        <taxon>Boraginales</taxon>
        <taxon>Boraginaceae</taxon>
        <taxon>Boraginoideae</taxon>
        <taxon>Lithospermeae</taxon>
        <taxon>Lithospermum</taxon>
    </lineage>
</organism>
<sequence>MVKTHGATSGSSKKTKSFQGTHEPHPTGVNEIGQPIPLQVIPPTLQISWEDDVAHDEPNLGHEEPIQPE</sequence>
<evidence type="ECO:0000313" key="2">
    <source>
        <dbReference type="EMBL" id="GAA0181589.1"/>
    </source>
</evidence>
<dbReference type="EMBL" id="BAABME010028725">
    <property type="protein sequence ID" value="GAA0181589.1"/>
    <property type="molecule type" value="Genomic_DNA"/>
</dbReference>
<keyword evidence="3" id="KW-1185">Reference proteome</keyword>
<accession>A0AAV3RN18</accession>
<protein>
    <submittedName>
        <fullName evidence="2">Uncharacterized protein</fullName>
    </submittedName>
</protein>
<feature type="compositionally biased region" description="Basic and acidic residues" evidence="1">
    <location>
        <begin position="55"/>
        <end position="69"/>
    </location>
</feature>
<feature type="region of interest" description="Disordered" evidence="1">
    <location>
        <begin position="1"/>
        <end position="69"/>
    </location>
</feature>
<feature type="compositionally biased region" description="Low complexity" evidence="1">
    <location>
        <begin position="1"/>
        <end position="21"/>
    </location>
</feature>
<comment type="caution">
    <text evidence="2">The sequence shown here is derived from an EMBL/GenBank/DDBJ whole genome shotgun (WGS) entry which is preliminary data.</text>
</comment>
<proteinExistence type="predicted"/>
<reference evidence="2 3" key="1">
    <citation type="submission" date="2024-01" db="EMBL/GenBank/DDBJ databases">
        <title>The complete chloroplast genome sequence of Lithospermum erythrorhizon: insights into the phylogenetic relationship among Boraginaceae species and the maternal lineages of purple gromwells.</title>
        <authorList>
            <person name="Okada T."/>
            <person name="Watanabe K."/>
        </authorList>
    </citation>
    <scope>NUCLEOTIDE SEQUENCE [LARGE SCALE GENOMIC DNA]</scope>
</reference>
<dbReference type="Proteomes" id="UP001454036">
    <property type="component" value="Unassembled WGS sequence"/>
</dbReference>
<dbReference type="AlphaFoldDB" id="A0AAV3RN18"/>